<accession>A0A0C2IP58</accession>
<feature type="transmembrane region" description="Helical" evidence="6">
    <location>
        <begin position="387"/>
        <end position="409"/>
    </location>
</feature>
<evidence type="ECO:0000256" key="5">
    <source>
        <dbReference type="ARBA" id="ARBA00023136"/>
    </source>
</evidence>
<feature type="transmembrane region" description="Helical" evidence="6">
    <location>
        <begin position="132"/>
        <end position="156"/>
    </location>
</feature>
<dbReference type="EMBL" id="AWTV01000009">
    <property type="protein sequence ID" value="KIH88705.1"/>
    <property type="molecule type" value="Genomic_DNA"/>
</dbReference>
<keyword evidence="3 6" id="KW-0812">Transmembrane</keyword>
<dbReference type="VEuPathDB" id="FungiDB:SPBR_06919"/>
<comment type="subcellular location">
    <subcellularLocation>
        <location evidence="1">Membrane</location>
        <topology evidence="1">Multi-pass membrane protein</topology>
    </subcellularLocation>
</comment>
<dbReference type="Gene3D" id="1.10.4160.10">
    <property type="entry name" value="Hydantoin permease"/>
    <property type="match status" value="1"/>
</dbReference>
<dbReference type="RefSeq" id="XP_040616715.1">
    <property type="nucleotide sequence ID" value="XM_040765175.1"/>
</dbReference>
<evidence type="ECO:0000256" key="4">
    <source>
        <dbReference type="ARBA" id="ARBA00022989"/>
    </source>
</evidence>
<evidence type="ECO:0000256" key="2">
    <source>
        <dbReference type="ARBA" id="ARBA00008974"/>
    </source>
</evidence>
<keyword evidence="5 6" id="KW-0472">Membrane</keyword>
<name>A0A0C2IP58_9PEZI</name>
<evidence type="ECO:0000256" key="6">
    <source>
        <dbReference type="SAM" id="Phobius"/>
    </source>
</evidence>
<dbReference type="OrthoDB" id="2018619at2759"/>
<protein>
    <submittedName>
        <fullName evidence="7">Allantoin</fullName>
    </submittedName>
</protein>
<dbReference type="InterPro" id="IPR001248">
    <property type="entry name" value="Pur-cyt_permease"/>
</dbReference>
<feature type="transmembrane region" description="Helical" evidence="6">
    <location>
        <begin position="177"/>
        <end position="197"/>
    </location>
</feature>
<evidence type="ECO:0000256" key="1">
    <source>
        <dbReference type="ARBA" id="ARBA00004141"/>
    </source>
</evidence>
<gene>
    <name evidence="7" type="ORF">SPBR_06919</name>
</gene>
<dbReference type="GO" id="GO:0015205">
    <property type="term" value="F:nucleobase transmembrane transporter activity"/>
    <property type="evidence" value="ECO:0007669"/>
    <property type="project" value="TreeGrafter"/>
</dbReference>
<dbReference type="Proteomes" id="UP000031575">
    <property type="component" value="Unassembled WGS sequence"/>
</dbReference>
<organism evidence="7 8">
    <name type="scientific">Sporothrix brasiliensis 5110</name>
    <dbReference type="NCBI Taxonomy" id="1398154"/>
    <lineage>
        <taxon>Eukaryota</taxon>
        <taxon>Fungi</taxon>
        <taxon>Dikarya</taxon>
        <taxon>Ascomycota</taxon>
        <taxon>Pezizomycotina</taxon>
        <taxon>Sordariomycetes</taxon>
        <taxon>Sordariomycetidae</taxon>
        <taxon>Ophiostomatales</taxon>
        <taxon>Ophiostomataceae</taxon>
        <taxon>Sporothrix</taxon>
    </lineage>
</organism>
<reference evidence="7 8" key="1">
    <citation type="journal article" date="2014" name="BMC Genomics">
        <title>Comparative genomics of the major fungal agents of human and animal Sporotrichosis: Sporothrix schenckii and Sporothrix brasiliensis.</title>
        <authorList>
            <person name="Teixeira M.M."/>
            <person name="de Almeida L.G."/>
            <person name="Kubitschek-Barreira P."/>
            <person name="Alves F.L."/>
            <person name="Kioshima E.S."/>
            <person name="Abadio A.K."/>
            <person name="Fernandes L."/>
            <person name="Derengowski L.S."/>
            <person name="Ferreira K.S."/>
            <person name="Souza R.C."/>
            <person name="Ruiz J.C."/>
            <person name="de Andrade N.C."/>
            <person name="Paes H.C."/>
            <person name="Nicola A.M."/>
            <person name="Albuquerque P."/>
            <person name="Gerber A.L."/>
            <person name="Martins V.P."/>
            <person name="Peconick L.D."/>
            <person name="Neto A.V."/>
            <person name="Chaucanez C.B."/>
            <person name="Silva P.A."/>
            <person name="Cunha O.L."/>
            <person name="de Oliveira F.F."/>
            <person name="dos Santos T.C."/>
            <person name="Barros A.L."/>
            <person name="Soares M.A."/>
            <person name="de Oliveira L.M."/>
            <person name="Marini M.M."/>
            <person name="Villalobos-Duno H."/>
            <person name="Cunha M.M."/>
            <person name="de Hoog S."/>
            <person name="da Silveira J.F."/>
            <person name="Henrissat B."/>
            <person name="Nino-Vega G.A."/>
            <person name="Cisalpino P.S."/>
            <person name="Mora-Montes H.M."/>
            <person name="Almeida S.R."/>
            <person name="Stajich J.E."/>
            <person name="Lopes-Bezerra L.M."/>
            <person name="Vasconcelos A.T."/>
            <person name="Felipe M.S."/>
        </authorList>
    </citation>
    <scope>NUCLEOTIDE SEQUENCE [LARGE SCALE GENOMIC DNA]</scope>
    <source>
        <strain evidence="7 8">5110</strain>
    </source>
</reference>
<dbReference type="HOGENOM" id="CLU_021555_2_1_1"/>
<feature type="transmembrane region" description="Helical" evidence="6">
    <location>
        <begin position="415"/>
        <end position="433"/>
    </location>
</feature>
<feature type="transmembrane region" description="Helical" evidence="6">
    <location>
        <begin position="217"/>
        <end position="233"/>
    </location>
</feature>
<dbReference type="PANTHER" id="PTHR30618:SF0">
    <property type="entry name" value="PURINE-URACIL PERMEASE NCS1"/>
    <property type="match status" value="1"/>
</dbReference>
<keyword evidence="8" id="KW-1185">Reference proteome</keyword>
<feature type="transmembrane region" description="Helical" evidence="6">
    <location>
        <begin position="90"/>
        <end position="112"/>
    </location>
</feature>
<comment type="caution">
    <text evidence="7">The sequence shown here is derived from an EMBL/GenBank/DDBJ whole genome shotgun (WGS) entry which is preliminary data.</text>
</comment>
<sequence>MAFAEKKKALVHAFSSRHAFVKALETRTDSADGETERSRWKNEDLDVSPPAHRTWTVFDYAGFWASYGISPGTWSVGSALISVGLKPWQAVVCLFVGYLFGGIGVVLHSRVAAVYHIGFPVEARVTFGLRGAYFPVVLRVLTALIWTSVSIVQGGYHTAVVLRCIFGDSYWNMHNTIPASAGITLPLFIGLLVYWILTFPLLMVPLPRFRRHVEINSLLMPFAIGGLFIYCMVEGRGAPQTSLSTVGGIYGPDLGWAMVAGINAIMGKTSTLVVNQPDIARYARRRSAVLSQLVSLPVCNTVGATLGIFATNAIHNRWGHLDWNPWTLSHDILDHRWGPGARAALFFANGFFMYSNAVTDIGANIAPFGADFMTLFPRWLNINRGMWIAYVLSVAINPWYILASASGFLTFLGGYSIFLGPFLGIFVTDYFVLRRGNIDVASLYAPGGAYWYTGGIHWRALAAWVVAVAFVVPGFAAQFGHTLAGAAGWHHLYQFSWFYAVTIASVMYFALSFVGEYAPRERNMAFEALAKEASESEMRVSVVDIIEGETASQEVSDKSAIPDSVDKKV</sequence>
<evidence type="ECO:0000313" key="8">
    <source>
        <dbReference type="Proteomes" id="UP000031575"/>
    </source>
</evidence>
<dbReference type="AlphaFoldDB" id="A0A0C2IP58"/>
<evidence type="ECO:0000313" key="7">
    <source>
        <dbReference type="EMBL" id="KIH88705.1"/>
    </source>
</evidence>
<dbReference type="PANTHER" id="PTHR30618">
    <property type="entry name" value="NCS1 FAMILY PURINE/PYRIMIDINE TRANSPORTER"/>
    <property type="match status" value="1"/>
</dbReference>
<dbReference type="GeneID" id="63680096"/>
<feature type="transmembrane region" description="Helical" evidence="6">
    <location>
        <begin position="461"/>
        <end position="480"/>
    </location>
</feature>
<evidence type="ECO:0000256" key="3">
    <source>
        <dbReference type="ARBA" id="ARBA00022692"/>
    </source>
</evidence>
<dbReference type="InterPro" id="IPR045225">
    <property type="entry name" value="Uracil/uridine/allantoin_perm"/>
</dbReference>
<dbReference type="GO" id="GO:0005886">
    <property type="term" value="C:plasma membrane"/>
    <property type="evidence" value="ECO:0007669"/>
    <property type="project" value="TreeGrafter"/>
</dbReference>
<comment type="similarity">
    <text evidence="2">Belongs to the purine-cytosine permease (2.A.39) family.</text>
</comment>
<dbReference type="Pfam" id="PF02133">
    <property type="entry name" value="Transp_cyt_pur"/>
    <property type="match status" value="1"/>
</dbReference>
<proteinExistence type="inferred from homology"/>
<feature type="transmembrane region" description="Helical" evidence="6">
    <location>
        <begin position="492"/>
        <end position="514"/>
    </location>
</feature>
<keyword evidence="4 6" id="KW-1133">Transmembrane helix</keyword>